<evidence type="ECO:0000313" key="3">
    <source>
        <dbReference type="Proteomes" id="UP001529340"/>
    </source>
</evidence>
<dbReference type="RefSeq" id="WP_289607442.1">
    <property type="nucleotide sequence ID" value="NZ_JAUDCG010000016.1"/>
</dbReference>
<dbReference type="EMBL" id="JAUDCG010000016">
    <property type="protein sequence ID" value="MDM8156978.1"/>
    <property type="molecule type" value="Genomic_DNA"/>
</dbReference>
<dbReference type="SUPFAM" id="SSF109604">
    <property type="entry name" value="HD-domain/PDEase-like"/>
    <property type="match status" value="1"/>
</dbReference>
<dbReference type="SMART" id="SM00471">
    <property type="entry name" value="HDc"/>
    <property type="match status" value="1"/>
</dbReference>
<reference evidence="3" key="2">
    <citation type="submission" date="2023-06" db="EMBL/GenBank/DDBJ databases">
        <title>Identification and characterization of horizontal gene transfer across gut microbiota members of farm animals based on homology search.</title>
        <authorList>
            <person name="Zeman M."/>
            <person name="Kubasova T."/>
            <person name="Jahodarova E."/>
            <person name="Nykrynova M."/>
            <person name="Rychlik I."/>
        </authorList>
    </citation>
    <scope>NUCLEOTIDE SEQUENCE [LARGE SCALE GENOMIC DNA]</scope>
    <source>
        <strain evidence="3">ET39</strain>
    </source>
</reference>
<dbReference type="Pfam" id="PF19276">
    <property type="entry name" value="HD_assoc_2"/>
    <property type="match status" value="1"/>
</dbReference>
<evidence type="ECO:0000259" key="1">
    <source>
        <dbReference type="PROSITE" id="PS51831"/>
    </source>
</evidence>
<dbReference type="InterPro" id="IPR050135">
    <property type="entry name" value="dGTPase-like"/>
</dbReference>
<dbReference type="InterPro" id="IPR006674">
    <property type="entry name" value="HD_domain"/>
</dbReference>
<proteinExistence type="predicted"/>
<feature type="domain" description="HD" evidence="1">
    <location>
        <begin position="58"/>
        <end position="175"/>
    </location>
</feature>
<dbReference type="InterPro" id="IPR003607">
    <property type="entry name" value="HD/PDEase_dom"/>
</dbReference>
<dbReference type="Proteomes" id="UP001529340">
    <property type="component" value="Unassembled WGS sequence"/>
</dbReference>
<protein>
    <submittedName>
        <fullName evidence="2">HD domain-containing protein</fullName>
    </submittedName>
</protein>
<dbReference type="PROSITE" id="PS51831">
    <property type="entry name" value="HD"/>
    <property type="match status" value="1"/>
</dbReference>
<dbReference type="PANTHER" id="PTHR11373:SF4">
    <property type="entry name" value="DEOXYNUCLEOSIDE TRIPHOSPHATE TRIPHOSPHOHYDROLASE SAMHD1"/>
    <property type="match status" value="1"/>
</dbReference>
<dbReference type="InterPro" id="IPR045509">
    <property type="entry name" value="HD_assoc_2"/>
</dbReference>
<evidence type="ECO:0000313" key="2">
    <source>
        <dbReference type="EMBL" id="MDM8156978.1"/>
    </source>
</evidence>
<gene>
    <name evidence="2" type="ORF">QUV96_04930</name>
</gene>
<comment type="caution">
    <text evidence="2">The sequence shown here is derived from an EMBL/GenBank/DDBJ whole genome shotgun (WGS) entry which is preliminary data.</text>
</comment>
<accession>A0ABT7UBG9</accession>
<reference evidence="2 3" key="1">
    <citation type="submission" date="2023-06" db="EMBL/GenBank/DDBJ databases">
        <title>Identification and characterization of horizontal gene transfer across gut microbiota members of farm animals based on homology search.</title>
        <authorList>
            <person name="Schwarzerova J."/>
            <person name="Nykrynova M."/>
            <person name="Jureckova K."/>
            <person name="Cejkova D."/>
            <person name="Rychlik I."/>
        </authorList>
    </citation>
    <scope>NUCLEOTIDE SEQUENCE [LARGE SCALE GENOMIC DNA]</scope>
    <source>
        <strain evidence="2 3">ET39</strain>
    </source>
</reference>
<dbReference type="Gene3D" id="1.10.3210.10">
    <property type="entry name" value="Hypothetical protein af1432"/>
    <property type="match status" value="1"/>
</dbReference>
<sequence length="419" mass="48665">MFERTEEVKVMRDPIHGYIHVHYKVIWDCINAREFQRLRRIHQLGGDFQVYHTAEHTRFSHSLGVYEIVRRMVEEIEELSRSLSEYEKCAAMLAGLLHDLGHGPFSHAFEAVSDCHHEQFTQRILLEDSEIHRILSAADVRLPQDVADIIGYRYKNDLLNQLVSGQLDADRMDYLLRDAYFTGTSYGTFDMERILRTIRIQDAHLAVKESGIHSVEDYIMARYHMYWQVYLHPVARSYEIMIALLFERMKTLWKQKPSFFAGLEMFTPFLIGERVAIEALFLLDEAAALYGFALLTQRSDPILRDLAARVLDRRLFAYTQEEADTYAKICPIAKANGYDPQYYVHRDHVTQKPYSPYKGRQGTHVIWIVDEQGTLSELSEKSAIVSALVDAKVKEQHLVYYPAELEPFLTPGADAHTRQ</sequence>
<organism evidence="2 3">
    <name type="scientific">Amedibacillus dolichus</name>
    <dbReference type="NCBI Taxonomy" id="31971"/>
    <lineage>
        <taxon>Bacteria</taxon>
        <taxon>Bacillati</taxon>
        <taxon>Bacillota</taxon>
        <taxon>Erysipelotrichia</taxon>
        <taxon>Erysipelotrichales</taxon>
        <taxon>Erysipelotrichaceae</taxon>
        <taxon>Amedibacillus</taxon>
    </lineage>
</organism>
<dbReference type="Pfam" id="PF01966">
    <property type="entry name" value="HD"/>
    <property type="match status" value="1"/>
</dbReference>
<name>A0ABT7UBG9_9FIRM</name>
<keyword evidence="3" id="KW-1185">Reference proteome</keyword>
<reference evidence="2 3" key="3">
    <citation type="submission" date="2023-06" db="EMBL/GenBank/DDBJ databases">
        <authorList>
            <person name="Zeman M."/>
            <person name="Kubasova T."/>
            <person name="Jahodarova E."/>
            <person name="Nykrynova M."/>
            <person name="Rychlik I."/>
        </authorList>
    </citation>
    <scope>NUCLEOTIDE SEQUENCE [LARGE SCALE GENOMIC DNA]</scope>
    <source>
        <strain evidence="2 3">ET39</strain>
    </source>
</reference>
<dbReference type="PANTHER" id="PTHR11373">
    <property type="entry name" value="DEOXYNUCLEOSIDE TRIPHOSPHATE TRIPHOSPHOHYDROLASE"/>
    <property type="match status" value="1"/>
</dbReference>
<dbReference type="CDD" id="cd00077">
    <property type="entry name" value="HDc"/>
    <property type="match status" value="1"/>
</dbReference>